<name>A0A1V9XUF0_9ACAR</name>
<dbReference type="EMBL" id="MNPL01003900">
    <property type="protein sequence ID" value="OQR77136.1"/>
    <property type="molecule type" value="Genomic_DNA"/>
</dbReference>
<comment type="caution">
    <text evidence="1">The sequence shown here is derived from an EMBL/GenBank/DDBJ whole genome shotgun (WGS) entry which is preliminary data.</text>
</comment>
<dbReference type="AlphaFoldDB" id="A0A1V9XUF0"/>
<dbReference type="InParanoid" id="A0A1V9XUF0"/>
<accession>A0A1V9XUF0</accession>
<gene>
    <name evidence="1" type="ORF">BIW11_02953</name>
</gene>
<keyword evidence="2" id="KW-1185">Reference proteome</keyword>
<sequence length="152" mass="17220">MQHRPKLLRTTEYPKLSAMPTIHLQNDDRIAISCRQSLDEVRQQWRNATYDDAPTRCPRHGRVEMKLPCSTLTSVLSQFTELRNNIHALAGGRARLCEEAARAKCVHPRGPITALAVFGQAGGRYWVANVALVWLLRAVNKHLSQSVQRKKV</sequence>
<dbReference type="Proteomes" id="UP000192247">
    <property type="component" value="Unassembled WGS sequence"/>
</dbReference>
<reference evidence="1 2" key="1">
    <citation type="journal article" date="2017" name="Gigascience">
        <title>Draft genome of the honey bee ectoparasitic mite, Tropilaelaps mercedesae, is shaped by the parasitic life history.</title>
        <authorList>
            <person name="Dong X."/>
            <person name="Armstrong S.D."/>
            <person name="Xia D."/>
            <person name="Makepeace B.L."/>
            <person name="Darby A.C."/>
            <person name="Kadowaki T."/>
        </authorList>
    </citation>
    <scope>NUCLEOTIDE SEQUENCE [LARGE SCALE GENOMIC DNA]</scope>
    <source>
        <strain evidence="1">Wuxi-XJTLU</strain>
    </source>
</reference>
<protein>
    <submittedName>
        <fullName evidence="1">Uncharacterized protein</fullName>
    </submittedName>
</protein>
<evidence type="ECO:0000313" key="2">
    <source>
        <dbReference type="Proteomes" id="UP000192247"/>
    </source>
</evidence>
<organism evidence="1 2">
    <name type="scientific">Tropilaelaps mercedesae</name>
    <dbReference type="NCBI Taxonomy" id="418985"/>
    <lineage>
        <taxon>Eukaryota</taxon>
        <taxon>Metazoa</taxon>
        <taxon>Ecdysozoa</taxon>
        <taxon>Arthropoda</taxon>
        <taxon>Chelicerata</taxon>
        <taxon>Arachnida</taxon>
        <taxon>Acari</taxon>
        <taxon>Parasitiformes</taxon>
        <taxon>Mesostigmata</taxon>
        <taxon>Gamasina</taxon>
        <taxon>Dermanyssoidea</taxon>
        <taxon>Laelapidae</taxon>
        <taxon>Tropilaelaps</taxon>
    </lineage>
</organism>
<evidence type="ECO:0000313" key="1">
    <source>
        <dbReference type="EMBL" id="OQR77136.1"/>
    </source>
</evidence>
<proteinExistence type="predicted"/>